<dbReference type="SMART" id="SM00353">
    <property type="entry name" value="HLH"/>
    <property type="match status" value="1"/>
</dbReference>
<dbReference type="CTD" id="20253155"/>
<dbReference type="GO" id="GO:0005634">
    <property type="term" value="C:nucleus"/>
    <property type="evidence" value="ECO:0007669"/>
    <property type="project" value="UniProtKB-SubCell"/>
</dbReference>
<keyword evidence="2" id="KW-0805">Transcription regulation</keyword>
<feature type="domain" description="Orange" evidence="6">
    <location>
        <begin position="66"/>
        <end position="101"/>
    </location>
</feature>
<dbReference type="GeneID" id="20253155"/>
<evidence type="ECO:0000256" key="4">
    <source>
        <dbReference type="ARBA" id="ARBA00023242"/>
    </source>
</evidence>
<dbReference type="InterPro" id="IPR036638">
    <property type="entry name" value="HLH_DNA-bd_sf"/>
</dbReference>
<dbReference type="PANTHER" id="PTHR10985">
    <property type="entry name" value="BASIC HELIX-LOOP-HELIX TRANSCRIPTION FACTOR, HES-RELATED"/>
    <property type="match status" value="1"/>
</dbReference>
<dbReference type="EMBL" id="KB199905">
    <property type="protein sequence ID" value="ESP03875.1"/>
    <property type="molecule type" value="Genomic_DNA"/>
</dbReference>
<dbReference type="SUPFAM" id="SSF158457">
    <property type="entry name" value="Orange domain-like"/>
    <property type="match status" value="1"/>
</dbReference>
<dbReference type="Gene3D" id="6.10.250.980">
    <property type="match status" value="1"/>
</dbReference>
<dbReference type="Proteomes" id="UP000030746">
    <property type="component" value="Unassembled WGS sequence"/>
</dbReference>
<protein>
    <recommendedName>
        <fullName evidence="9">BHLH domain-containing protein</fullName>
    </recommendedName>
</protein>
<keyword evidence="8" id="KW-1185">Reference proteome</keyword>
<evidence type="ECO:0000313" key="8">
    <source>
        <dbReference type="Proteomes" id="UP000030746"/>
    </source>
</evidence>
<dbReference type="GO" id="GO:0006355">
    <property type="term" value="P:regulation of DNA-templated transcription"/>
    <property type="evidence" value="ECO:0007669"/>
    <property type="project" value="InterPro"/>
</dbReference>
<feature type="non-terminal residue" evidence="7">
    <location>
        <position position="1"/>
    </location>
</feature>
<keyword evidence="3" id="KW-0804">Transcription</keyword>
<dbReference type="AlphaFoldDB" id="V4CNC5"/>
<dbReference type="Gene3D" id="4.10.280.10">
    <property type="entry name" value="Helix-loop-helix DNA-binding domain"/>
    <property type="match status" value="1"/>
</dbReference>
<evidence type="ECO:0000259" key="5">
    <source>
        <dbReference type="PROSITE" id="PS50888"/>
    </source>
</evidence>
<dbReference type="SUPFAM" id="SSF47459">
    <property type="entry name" value="HLH, helix-loop-helix DNA-binding domain"/>
    <property type="match status" value="1"/>
</dbReference>
<comment type="subcellular location">
    <subcellularLocation>
        <location evidence="1">Nucleus</location>
    </subcellularLocation>
</comment>
<dbReference type="GO" id="GO:0003677">
    <property type="term" value="F:DNA binding"/>
    <property type="evidence" value="ECO:0007669"/>
    <property type="project" value="InterPro"/>
</dbReference>
<gene>
    <name evidence="7" type="ORF">LOTGIDRAFT_97309</name>
</gene>
<evidence type="ECO:0000256" key="2">
    <source>
        <dbReference type="ARBA" id="ARBA00023015"/>
    </source>
</evidence>
<dbReference type="PROSITE" id="PS51054">
    <property type="entry name" value="ORANGE"/>
    <property type="match status" value="1"/>
</dbReference>
<proteinExistence type="predicted"/>
<dbReference type="InterPro" id="IPR050370">
    <property type="entry name" value="HES_HEY"/>
</dbReference>
<keyword evidence="4" id="KW-0539">Nucleus</keyword>
<dbReference type="OrthoDB" id="6371181at2759"/>
<sequence>VIEKRRRDRINNCLMELSQAVPSVFAKQSSGKLEKAEILEMTVEYLRTIQRTESGSKHDTNFCQNYELGYNECMREVVHYMTDIEGLGLNDSRCVRILSYLQ</sequence>
<feature type="non-terminal residue" evidence="7">
    <location>
        <position position="102"/>
    </location>
</feature>
<evidence type="ECO:0000313" key="7">
    <source>
        <dbReference type="EMBL" id="ESP03875.1"/>
    </source>
</evidence>
<dbReference type="InterPro" id="IPR011598">
    <property type="entry name" value="bHLH_dom"/>
</dbReference>
<dbReference type="HOGENOM" id="CLU_068550_5_1_1"/>
<evidence type="ECO:0000259" key="6">
    <source>
        <dbReference type="PROSITE" id="PS51054"/>
    </source>
</evidence>
<reference evidence="7 8" key="1">
    <citation type="journal article" date="2013" name="Nature">
        <title>Insights into bilaterian evolution from three spiralian genomes.</title>
        <authorList>
            <person name="Simakov O."/>
            <person name="Marletaz F."/>
            <person name="Cho S.J."/>
            <person name="Edsinger-Gonzales E."/>
            <person name="Havlak P."/>
            <person name="Hellsten U."/>
            <person name="Kuo D.H."/>
            <person name="Larsson T."/>
            <person name="Lv J."/>
            <person name="Arendt D."/>
            <person name="Savage R."/>
            <person name="Osoegawa K."/>
            <person name="de Jong P."/>
            <person name="Grimwood J."/>
            <person name="Chapman J.A."/>
            <person name="Shapiro H."/>
            <person name="Aerts A."/>
            <person name="Otillar R.P."/>
            <person name="Terry A.Y."/>
            <person name="Boore J.L."/>
            <person name="Grigoriev I.V."/>
            <person name="Lindberg D.R."/>
            <person name="Seaver E.C."/>
            <person name="Weisblat D.A."/>
            <person name="Putnam N.H."/>
            <person name="Rokhsar D.S."/>
        </authorList>
    </citation>
    <scope>NUCLEOTIDE SEQUENCE [LARGE SCALE GENOMIC DNA]</scope>
</reference>
<dbReference type="GO" id="GO:0046983">
    <property type="term" value="F:protein dimerization activity"/>
    <property type="evidence" value="ECO:0007669"/>
    <property type="project" value="InterPro"/>
</dbReference>
<dbReference type="InterPro" id="IPR003650">
    <property type="entry name" value="Orange_dom"/>
</dbReference>
<evidence type="ECO:0008006" key="9">
    <source>
        <dbReference type="Google" id="ProtNLM"/>
    </source>
</evidence>
<dbReference type="RefSeq" id="XP_009045357.1">
    <property type="nucleotide sequence ID" value="XM_009047109.1"/>
</dbReference>
<dbReference type="PROSITE" id="PS50888">
    <property type="entry name" value="BHLH"/>
    <property type="match status" value="1"/>
</dbReference>
<feature type="domain" description="BHLH" evidence="5">
    <location>
        <begin position="1"/>
        <end position="49"/>
    </location>
</feature>
<accession>V4CNC5</accession>
<name>V4CNC5_LOTGI</name>
<dbReference type="KEGG" id="lgi:LOTGIDRAFT_97309"/>
<dbReference type="Pfam" id="PF07527">
    <property type="entry name" value="Hairy_orange"/>
    <property type="match status" value="1"/>
</dbReference>
<dbReference type="Pfam" id="PF00010">
    <property type="entry name" value="HLH"/>
    <property type="match status" value="1"/>
</dbReference>
<dbReference type="OMA" id="IGFRECT"/>
<evidence type="ECO:0000256" key="3">
    <source>
        <dbReference type="ARBA" id="ARBA00023163"/>
    </source>
</evidence>
<evidence type="ECO:0000256" key="1">
    <source>
        <dbReference type="ARBA" id="ARBA00004123"/>
    </source>
</evidence>
<organism evidence="7 8">
    <name type="scientific">Lottia gigantea</name>
    <name type="common">Giant owl limpet</name>
    <dbReference type="NCBI Taxonomy" id="225164"/>
    <lineage>
        <taxon>Eukaryota</taxon>
        <taxon>Metazoa</taxon>
        <taxon>Spiralia</taxon>
        <taxon>Lophotrochozoa</taxon>
        <taxon>Mollusca</taxon>
        <taxon>Gastropoda</taxon>
        <taxon>Patellogastropoda</taxon>
        <taxon>Lottioidea</taxon>
        <taxon>Lottiidae</taxon>
        <taxon>Lottia</taxon>
    </lineage>
</organism>